<comment type="caution">
    <text evidence="1">The sequence shown here is derived from an EMBL/GenBank/DDBJ whole genome shotgun (WGS) entry which is preliminary data.</text>
</comment>
<reference evidence="1 2" key="2">
    <citation type="journal article" date="2022" name="Mol. Ecol. Resour.">
        <title>The genomes of chicory, endive, great burdock and yacon provide insights into Asteraceae paleo-polyploidization history and plant inulin production.</title>
        <authorList>
            <person name="Fan W."/>
            <person name="Wang S."/>
            <person name="Wang H."/>
            <person name="Wang A."/>
            <person name="Jiang F."/>
            <person name="Liu H."/>
            <person name="Zhao H."/>
            <person name="Xu D."/>
            <person name="Zhang Y."/>
        </authorList>
    </citation>
    <scope>NUCLEOTIDE SEQUENCE [LARGE SCALE GENOMIC DNA]</scope>
    <source>
        <strain evidence="2">cv. Niubang</strain>
    </source>
</reference>
<protein>
    <submittedName>
        <fullName evidence="1">Uncharacterized protein</fullName>
    </submittedName>
</protein>
<name>A0ACB8ZIK6_ARCLA</name>
<accession>A0ACB8ZIK6</accession>
<evidence type="ECO:0000313" key="1">
    <source>
        <dbReference type="EMBL" id="KAI3697566.1"/>
    </source>
</evidence>
<organism evidence="1 2">
    <name type="scientific">Arctium lappa</name>
    <name type="common">Greater burdock</name>
    <name type="synonym">Lappa major</name>
    <dbReference type="NCBI Taxonomy" id="4217"/>
    <lineage>
        <taxon>Eukaryota</taxon>
        <taxon>Viridiplantae</taxon>
        <taxon>Streptophyta</taxon>
        <taxon>Embryophyta</taxon>
        <taxon>Tracheophyta</taxon>
        <taxon>Spermatophyta</taxon>
        <taxon>Magnoliopsida</taxon>
        <taxon>eudicotyledons</taxon>
        <taxon>Gunneridae</taxon>
        <taxon>Pentapetalae</taxon>
        <taxon>asterids</taxon>
        <taxon>campanulids</taxon>
        <taxon>Asterales</taxon>
        <taxon>Asteraceae</taxon>
        <taxon>Carduoideae</taxon>
        <taxon>Cardueae</taxon>
        <taxon>Arctiinae</taxon>
        <taxon>Arctium</taxon>
    </lineage>
</organism>
<sequence length="115" mass="12546">MIHALGFALLCVNSTPEERSTMKDVAAMLKEIKQEKDQEYAKVDALLKGAGNNGGSPRTGIPAPSSSSPNHKAGNNLNCFSPSLFYLSSSSSWVCYKPWSLCVEINEPNPYFTFL</sequence>
<gene>
    <name evidence="1" type="ORF">L6452_30659</name>
</gene>
<keyword evidence="2" id="KW-1185">Reference proteome</keyword>
<dbReference type="EMBL" id="CM042056">
    <property type="protein sequence ID" value="KAI3697566.1"/>
    <property type="molecule type" value="Genomic_DNA"/>
</dbReference>
<proteinExistence type="predicted"/>
<evidence type="ECO:0000313" key="2">
    <source>
        <dbReference type="Proteomes" id="UP001055879"/>
    </source>
</evidence>
<reference evidence="2" key="1">
    <citation type="journal article" date="2022" name="Mol. Ecol. Resour.">
        <title>The genomes of chicory, endive, great burdock and yacon provide insights into Asteraceae palaeo-polyploidization history and plant inulin production.</title>
        <authorList>
            <person name="Fan W."/>
            <person name="Wang S."/>
            <person name="Wang H."/>
            <person name="Wang A."/>
            <person name="Jiang F."/>
            <person name="Liu H."/>
            <person name="Zhao H."/>
            <person name="Xu D."/>
            <person name="Zhang Y."/>
        </authorList>
    </citation>
    <scope>NUCLEOTIDE SEQUENCE [LARGE SCALE GENOMIC DNA]</scope>
    <source>
        <strain evidence="2">cv. Niubang</strain>
    </source>
</reference>
<dbReference type="Proteomes" id="UP001055879">
    <property type="component" value="Linkage Group LG10"/>
</dbReference>